<dbReference type="Proteomes" id="UP000285295">
    <property type="component" value="Unassembled WGS sequence"/>
</dbReference>
<dbReference type="SUPFAM" id="SSF48008">
    <property type="entry name" value="GntR ligand-binding domain-like"/>
    <property type="match status" value="1"/>
</dbReference>
<evidence type="ECO:0000313" key="6">
    <source>
        <dbReference type="Proteomes" id="UP000285295"/>
    </source>
</evidence>
<dbReference type="OrthoDB" id="9806293at2"/>
<feature type="domain" description="HTH gntR-type" evidence="4">
    <location>
        <begin position="12"/>
        <end position="79"/>
    </location>
</feature>
<sequence>MSLSKLRPVARQSTESIVTDNLRDFILSGEARPGERLTEIALADQLGVARATLRTALHRLTVEGIVVQIPYTGWQVASLTPHDVWEIWTLRGSLQSLASRLAAQRREPEIRAALETAFSALRMACEAGNLKEMIDADFALHQVIIDSSGHRRLAAQYRIVEQQVRLFIATSNTHVATGPGDIIAQHQPLIAALRAGDAEAAAAAAWEHDETEGLRLTAWLRGQGDTPAA</sequence>
<dbReference type="SMART" id="SM00895">
    <property type="entry name" value="FCD"/>
    <property type="match status" value="1"/>
</dbReference>
<keyword evidence="2" id="KW-0238">DNA-binding</keyword>
<evidence type="ECO:0000256" key="2">
    <source>
        <dbReference type="ARBA" id="ARBA00023125"/>
    </source>
</evidence>
<dbReference type="Gene3D" id="1.20.120.530">
    <property type="entry name" value="GntR ligand-binding domain-like"/>
    <property type="match status" value="1"/>
</dbReference>
<reference evidence="5 6" key="2">
    <citation type="submission" date="2019-01" db="EMBL/GenBank/DDBJ databases">
        <authorList>
            <person name="Li Y."/>
        </authorList>
    </citation>
    <scope>NUCLEOTIDE SEQUENCE [LARGE SCALE GENOMIC DNA]</scope>
    <source>
        <strain evidence="5 6">D19-10-3-21</strain>
    </source>
</reference>
<accession>A0A443KIA0</accession>
<proteinExistence type="predicted"/>
<dbReference type="CDD" id="cd07377">
    <property type="entry name" value="WHTH_GntR"/>
    <property type="match status" value="1"/>
</dbReference>
<dbReference type="Pfam" id="PF00392">
    <property type="entry name" value="GntR"/>
    <property type="match status" value="1"/>
</dbReference>
<dbReference type="PANTHER" id="PTHR43537:SF5">
    <property type="entry name" value="UXU OPERON TRANSCRIPTIONAL REGULATOR"/>
    <property type="match status" value="1"/>
</dbReference>
<comment type="caution">
    <text evidence="5">The sequence shown here is derived from an EMBL/GenBank/DDBJ whole genome shotgun (WGS) entry which is preliminary data.</text>
</comment>
<evidence type="ECO:0000256" key="3">
    <source>
        <dbReference type="ARBA" id="ARBA00023163"/>
    </source>
</evidence>
<dbReference type="SMART" id="SM00345">
    <property type="entry name" value="HTH_GNTR"/>
    <property type="match status" value="1"/>
</dbReference>
<organism evidence="5 6">
    <name type="scientific">Paenirhodobacter populi</name>
    <dbReference type="NCBI Taxonomy" id="2306993"/>
    <lineage>
        <taxon>Bacteria</taxon>
        <taxon>Pseudomonadati</taxon>
        <taxon>Pseudomonadota</taxon>
        <taxon>Alphaproteobacteria</taxon>
        <taxon>Rhodobacterales</taxon>
        <taxon>Rhodobacter group</taxon>
        <taxon>Paenirhodobacter</taxon>
    </lineage>
</organism>
<dbReference type="PANTHER" id="PTHR43537">
    <property type="entry name" value="TRANSCRIPTIONAL REGULATOR, GNTR FAMILY"/>
    <property type="match status" value="1"/>
</dbReference>
<evidence type="ECO:0000313" key="5">
    <source>
        <dbReference type="EMBL" id="RWR32458.1"/>
    </source>
</evidence>
<dbReference type="Gene3D" id="1.10.10.10">
    <property type="entry name" value="Winged helix-like DNA-binding domain superfamily/Winged helix DNA-binding domain"/>
    <property type="match status" value="1"/>
</dbReference>
<dbReference type="InterPro" id="IPR011711">
    <property type="entry name" value="GntR_C"/>
</dbReference>
<dbReference type="EMBL" id="SAUX01000001">
    <property type="protein sequence ID" value="RWR32458.1"/>
    <property type="molecule type" value="Genomic_DNA"/>
</dbReference>
<dbReference type="InterPro" id="IPR008920">
    <property type="entry name" value="TF_FadR/GntR_C"/>
</dbReference>
<keyword evidence="1" id="KW-0805">Transcription regulation</keyword>
<dbReference type="GO" id="GO:0003700">
    <property type="term" value="F:DNA-binding transcription factor activity"/>
    <property type="evidence" value="ECO:0007669"/>
    <property type="project" value="InterPro"/>
</dbReference>
<dbReference type="Pfam" id="PF07729">
    <property type="entry name" value="FCD"/>
    <property type="match status" value="1"/>
</dbReference>
<dbReference type="GO" id="GO:0003677">
    <property type="term" value="F:DNA binding"/>
    <property type="evidence" value="ECO:0007669"/>
    <property type="project" value="UniProtKB-KW"/>
</dbReference>
<gene>
    <name evidence="5" type="ORF">D2T31_00265</name>
</gene>
<dbReference type="PROSITE" id="PS50949">
    <property type="entry name" value="HTH_GNTR"/>
    <property type="match status" value="1"/>
</dbReference>
<dbReference type="RefSeq" id="WP_128235230.1">
    <property type="nucleotide sequence ID" value="NZ_SAUX01000001.1"/>
</dbReference>
<dbReference type="InterPro" id="IPR000524">
    <property type="entry name" value="Tscrpt_reg_HTH_GntR"/>
</dbReference>
<dbReference type="AlphaFoldDB" id="A0A443KIA0"/>
<dbReference type="PRINTS" id="PR00035">
    <property type="entry name" value="HTHGNTR"/>
</dbReference>
<dbReference type="SUPFAM" id="SSF46785">
    <property type="entry name" value="Winged helix' DNA-binding domain"/>
    <property type="match status" value="1"/>
</dbReference>
<protein>
    <submittedName>
        <fullName evidence="5">GntR family transcriptional regulator</fullName>
    </submittedName>
</protein>
<evidence type="ECO:0000259" key="4">
    <source>
        <dbReference type="PROSITE" id="PS50949"/>
    </source>
</evidence>
<name>A0A443KIA0_9RHOB</name>
<evidence type="ECO:0000256" key="1">
    <source>
        <dbReference type="ARBA" id="ARBA00023015"/>
    </source>
</evidence>
<dbReference type="InterPro" id="IPR036390">
    <property type="entry name" value="WH_DNA-bd_sf"/>
</dbReference>
<reference evidence="5 6" key="1">
    <citation type="submission" date="2019-01" db="EMBL/GenBank/DDBJ databases">
        <title>Sinorhodobacter populi sp. nov. isolated from the symptomatic bark tissue of Populus euramericana canker.</title>
        <authorList>
            <person name="Xu G."/>
        </authorList>
    </citation>
    <scope>NUCLEOTIDE SEQUENCE [LARGE SCALE GENOMIC DNA]</scope>
    <source>
        <strain evidence="5 6">D19-10-3-21</strain>
    </source>
</reference>
<keyword evidence="3" id="KW-0804">Transcription</keyword>
<dbReference type="InterPro" id="IPR036388">
    <property type="entry name" value="WH-like_DNA-bd_sf"/>
</dbReference>